<dbReference type="PANTHER" id="PTHR23340">
    <property type="entry name" value="ARGININE/SERINE RICH SPLICING FACTOR SF4/14"/>
    <property type="match status" value="1"/>
</dbReference>
<comment type="subcellular location">
    <subcellularLocation>
        <location evidence="1">Nucleus</location>
    </subcellularLocation>
</comment>
<evidence type="ECO:0000256" key="1">
    <source>
        <dbReference type="ARBA" id="ARBA00004123"/>
    </source>
</evidence>
<evidence type="ECO:0000256" key="5">
    <source>
        <dbReference type="SAM" id="MobiDB-lite"/>
    </source>
</evidence>
<sequence>SIPVLGQLLDEARFTRWTGVLQKNKMNINILRQEKLIAEKKKEIEARMAEQAKMSAQATSKPPESIPQILQGASSNKFVNDGSFLQQFMKMQKEKSSSTIDAKTPPASTTSPGGNTQQKKSILVGKRPGLGVSSMLSQFKTYSQAKKSPGLGQRPSVFCSPDDEDEDGEPDYSRYLEMKVSPPEDSDTRLIIDKMASFVAEGGPELERKAQEDYKDNPHIQVYLYYGTVVECELTPSTDRLLKVSPPVDAETQEMAENLARFVVEGGPEMEAITIERNRNNPAFSFLYDHLSPAYRLYKEKIQEYRAAAYQRFSPPAAEMGKSLFRPAAPPVLGIPAVLNAAPVRHVQETQSPAVKRKKKSRWGSEEDKVELPIPPIIVPEEINIPDPNMPALSAQELQGLGYKKGKPLGLVGVTELSEDQKRQLKEQQEMQEMYDMIMKHKRAMAEMQTMWEKAIRDHQHEYDSDEEVDQQSGTWEHRLRQMEMEKTREWAESLTEMGKGKHFIGDFLPPEELEKFMETFKALKEGRDPDYSEYKEFKLTVENLGFRMLMKMGWKEGEGLGSEGQGIKAPVNKGTTAMNGAGLGIDRPAELTKSDDEYDAYRKRMMLAYRFRPNPLNNPRRPYY</sequence>
<reference evidence="8" key="1">
    <citation type="submission" date="2025-08" db="UniProtKB">
        <authorList>
            <consortium name="Ensembl"/>
        </authorList>
    </citation>
    <scope>IDENTIFICATION</scope>
</reference>
<dbReference type="InterPro" id="IPR000061">
    <property type="entry name" value="Surp"/>
</dbReference>
<feature type="domain" description="G-patch" evidence="7">
    <location>
        <begin position="542"/>
        <end position="589"/>
    </location>
</feature>
<dbReference type="Pfam" id="PF01585">
    <property type="entry name" value="G-patch"/>
    <property type="match status" value="1"/>
</dbReference>
<dbReference type="InterPro" id="IPR040169">
    <property type="entry name" value="SUGP1/2"/>
</dbReference>
<dbReference type="OMA" id="QIMWERT"/>
<dbReference type="GO" id="GO:0005654">
    <property type="term" value="C:nucleoplasm"/>
    <property type="evidence" value="ECO:0007669"/>
    <property type="project" value="TreeGrafter"/>
</dbReference>
<evidence type="ECO:0000259" key="7">
    <source>
        <dbReference type="PROSITE" id="PS50174"/>
    </source>
</evidence>
<name>A0A3Q3WWY4_MOLML</name>
<protein>
    <submittedName>
        <fullName evidence="8">Uncharacterized protein</fullName>
    </submittedName>
</protein>
<accession>A0A3Q3WWY4</accession>
<dbReference type="PROSITE" id="PS50128">
    <property type="entry name" value="SURP"/>
    <property type="match status" value="1"/>
</dbReference>
<dbReference type="InterPro" id="IPR000467">
    <property type="entry name" value="G_patch_dom"/>
</dbReference>
<proteinExistence type="predicted"/>
<evidence type="ECO:0000256" key="2">
    <source>
        <dbReference type="ARBA" id="ARBA00022664"/>
    </source>
</evidence>
<dbReference type="Proteomes" id="UP000261620">
    <property type="component" value="Unplaced"/>
</dbReference>
<feature type="region of interest" description="Disordered" evidence="5">
    <location>
        <begin position="92"/>
        <end position="121"/>
    </location>
</feature>
<dbReference type="AlphaFoldDB" id="A0A3Q3WWY4"/>
<evidence type="ECO:0000256" key="4">
    <source>
        <dbReference type="ARBA" id="ARBA00023242"/>
    </source>
</evidence>
<dbReference type="SMART" id="SM00443">
    <property type="entry name" value="G_patch"/>
    <property type="match status" value="1"/>
</dbReference>
<organism evidence="8 9">
    <name type="scientific">Mola mola</name>
    <name type="common">Ocean sunfish</name>
    <name type="synonym">Tetraodon mola</name>
    <dbReference type="NCBI Taxonomy" id="94237"/>
    <lineage>
        <taxon>Eukaryota</taxon>
        <taxon>Metazoa</taxon>
        <taxon>Chordata</taxon>
        <taxon>Craniata</taxon>
        <taxon>Vertebrata</taxon>
        <taxon>Euteleostomi</taxon>
        <taxon>Actinopterygii</taxon>
        <taxon>Neopterygii</taxon>
        <taxon>Teleostei</taxon>
        <taxon>Neoteleostei</taxon>
        <taxon>Acanthomorphata</taxon>
        <taxon>Eupercaria</taxon>
        <taxon>Tetraodontiformes</taxon>
        <taxon>Molidae</taxon>
        <taxon>Mola</taxon>
    </lineage>
</organism>
<dbReference type="GO" id="GO:0003723">
    <property type="term" value="F:RNA binding"/>
    <property type="evidence" value="ECO:0007669"/>
    <property type="project" value="InterPro"/>
</dbReference>
<keyword evidence="9" id="KW-1185">Reference proteome</keyword>
<dbReference type="SMART" id="SM00648">
    <property type="entry name" value="SWAP"/>
    <property type="match status" value="2"/>
</dbReference>
<feature type="region of interest" description="Disordered" evidence="5">
    <location>
        <begin position="144"/>
        <end position="169"/>
    </location>
</feature>
<dbReference type="GO" id="GO:0006397">
    <property type="term" value="P:mRNA processing"/>
    <property type="evidence" value="ECO:0007669"/>
    <property type="project" value="UniProtKB-KW"/>
</dbReference>
<reference evidence="8" key="2">
    <citation type="submission" date="2025-09" db="UniProtKB">
        <authorList>
            <consortium name="Ensembl"/>
        </authorList>
    </citation>
    <scope>IDENTIFICATION</scope>
</reference>
<feature type="compositionally biased region" description="Polar residues" evidence="5">
    <location>
        <begin position="97"/>
        <end position="120"/>
    </location>
</feature>
<feature type="domain" description="SURP motif" evidence="6">
    <location>
        <begin position="255"/>
        <end position="298"/>
    </location>
</feature>
<dbReference type="SUPFAM" id="SSF109905">
    <property type="entry name" value="Surp module (SWAP domain)"/>
    <property type="match status" value="2"/>
</dbReference>
<keyword evidence="2" id="KW-0507">mRNA processing</keyword>
<dbReference type="PANTHER" id="PTHR23340:SF0">
    <property type="entry name" value="SURP AND G-PATCH DOMAIN-CONTAINING PROTEIN 1 ISOFORM X1"/>
    <property type="match status" value="1"/>
</dbReference>
<evidence type="ECO:0000259" key="6">
    <source>
        <dbReference type="PROSITE" id="PS50128"/>
    </source>
</evidence>
<dbReference type="GO" id="GO:0008380">
    <property type="term" value="P:RNA splicing"/>
    <property type="evidence" value="ECO:0007669"/>
    <property type="project" value="UniProtKB-KW"/>
</dbReference>
<evidence type="ECO:0000313" key="8">
    <source>
        <dbReference type="Ensembl" id="ENSMMOP00000013934.1"/>
    </source>
</evidence>
<dbReference type="STRING" id="94237.ENSMMOP00000013934"/>
<dbReference type="InterPro" id="IPR035967">
    <property type="entry name" value="SWAP/Surp_sf"/>
</dbReference>
<dbReference type="PROSITE" id="PS50174">
    <property type="entry name" value="G_PATCH"/>
    <property type="match status" value="1"/>
</dbReference>
<keyword evidence="3" id="KW-0508">mRNA splicing</keyword>
<keyword evidence="4" id="KW-0539">Nucleus</keyword>
<dbReference type="Ensembl" id="ENSMMOT00000014160.1">
    <property type="protein sequence ID" value="ENSMMOP00000013934.1"/>
    <property type="gene ID" value="ENSMMOG00000010675.1"/>
</dbReference>
<evidence type="ECO:0000313" key="9">
    <source>
        <dbReference type="Proteomes" id="UP000261620"/>
    </source>
</evidence>
<dbReference type="Pfam" id="PF01805">
    <property type="entry name" value="Surp"/>
    <property type="match status" value="2"/>
</dbReference>
<dbReference type="Gene3D" id="1.10.10.790">
    <property type="entry name" value="Surp module"/>
    <property type="match status" value="2"/>
</dbReference>
<evidence type="ECO:0000256" key="3">
    <source>
        <dbReference type="ARBA" id="ARBA00023187"/>
    </source>
</evidence>